<dbReference type="GO" id="GO:0046983">
    <property type="term" value="F:protein dimerization activity"/>
    <property type="evidence" value="ECO:0007669"/>
    <property type="project" value="InterPro"/>
</dbReference>
<evidence type="ECO:0000256" key="3">
    <source>
        <dbReference type="ARBA" id="ARBA00022691"/>
    </source>
</evidence>
<dbReference type="InterPro" id="IPR036388">
    <property type="entry name" value="WH-like_DNA-bd_sf"/>
</dbReference>
<keyword evidence="1" id="KW-0489">Methyltransferase</keyword>
<dbReference type="InterPro" id="IPR012967">
    <property type="entry name" value="COMT_dimerisation"/>
</dbReference>
<dbReference type="PIRSF" id="PIRSF005739">
    <property type="entry name" value="O-mtase"/>
    <property type="match status" value="1"/>
</dbReference>
<keyword evidence="8" id="KW-1185">Reference proteome</keyword>
<dbReference type="InterPro" id="IPR036390">
    <property type="entry name" value="WH_DNA-bd_sf"/>
</dbReference>
<dbReference type="Pfam" id="PF08100">
    <property type="entry name" value="Dimerisation"/>
    <property type="match status" value="1"/>
</dbReference>
<dbReference type="AlphaFoldDB" id="F4PMR6"/>
<dbReference type="InterPro" id="IPR001077">
    <property type="entry name" value="COMT_C"/>
</dbReference>
<dbReference type="Proteomes" id="UP000007797">
    <property type="component" value="Unassembled WGS sequence"/>
</dbReference>
<feature type="domain" description="O-methyltransferase dimerisation" evidence="6">
    <location>
        <begin position="24"/>
        <end position="106"/>
    </location>
</feature>
<evidence type="ECO:0000313" key="7">
    <source>
        <dbReference type="EMBL" id="EGG23660.1"/>
    </source>
</evidence>
<dbReference type="SUPFAM" id="SSF46785">
    <property type="entry name" value="Winged helix' DNA-binding domain"/>
    <property type="match status" value="1"/>
</dbReference>
<evidence type="ECO:0000256" key="2">
    <source>
        <dbReference type="ARBA" id="ARBA00022679"/>
    </source>
</evidence>
<dbReference type="SUPFAM" id="SSF53335">
    <property type="entry name" value="S-adenosyl-L-methionine-dependent methyltransferases"/>
    <property type="match status" value="1"/>
</dbReference>
<protein>
    <recommendedName>
        <fullName evidence="9">O-methyltransferase domain-containing protein</fullName>
    </recommendedName>
</protein>
<dbReference type="PANTHER" id="PTHR43712">
    <property type="entry name" value="PUTATIVE (AFU_ORTHOLOGUE AFUA_4G14580)-RELATED"/>
    <property type="match status" value="1"/>
</dbReference>
<dbReference type="InterPro" id="IPR016461">
    <property type="entry name" value="COMT-like"/>
</dbReference>
<keyword evidence="3" id="KW-0949">S-adenosyl-L-methionine</keyword>
<keyword evidence="2" id="KW-0808">Transferase</keyword>
<evidence type="ECO:0000259" key="6">
    <source>
        <dbReference type="Pfam" id="PF08100"/>
    </source>
</evidence>
<evidence type="ECO:0000256" key="1">
    <source>
        <dbReference type="ARBA" id="ARBA00022603"/>
    </source>
</evidence>
<feature type="active site" description="Proton acceptor" evidence="4">
    <location>
        <position position="266"/>
    </location>
</feature>
<evidence type="ECO:0000259" key="5">
    <source>
        <dbReference type="Pfam" id="PF00891"/>
    </source>
</evidence>
<dbReference type="PANTHER" id="PTHR43712:SF2">
    <property type="entry name" value="O-METHYLTRANSFERASE CICE"/>
    <property type="match status" value="1"/>
</dbReference>
<dbReference type="GO" id="GO:0032259">
    <property type="term" value="P:methylation"/>
    <property type="evidence" value="ECO:0007669"/>
    <property type="project" value="UniProtKB-KW"/>
</dbReference>
<dbReference type="Pfam" id="PF00891">
    <property type="entry name" value="Methyltransf_2"/>
    <property type="match status" value="1"/>
</dbReference>
<dbReference type="InterPro" id="IPR029063">
    <property type="entry name" value="SAM-dependent_MTases_sf"/>
</dbReference>
<gene>
    <name evidence="7" type="ORF">DFA_05794</name>
</gene>
<dbReference type="GO" id="GO:0008171">
    <property type="term" value="F:O-methyltransferase activity"/>
    <property type="evidence" value="ECO:0007669"/>
    <property type="project" value="InterPro"/>
</dbReference>
<sequence>MMENTNNQQPIDKDYYKRQIGLIEITQGAYKARCLHLVTKLNVASLLADEKPHSVDELAKQLGGVDATTLHKIMRGLSTIGVFKHHDQEEGVSSRIFSQSDLSRMLNDKFTRDAILFKGGDGVYNGLNDIGETLKTGKASVALHSAGKGYSNFWEYIWDNPTELGLFERGMTGLTSPLLPYFLDMSDFSKFKVVVDLGGSQGVMIQEILKQNKHLEKGINFDVQETIDNNKKLDRSKVDPRFSEVVGSFFESVPVADCYTMSKIIHDWDAKEAKGILETIGKSIKPNGKVFIYDLILEKDRDYYSYRTWKDVDLWHSVNGRQRCEKEYTDLAASAGFKIDAFVKDYMVIMSKIVN</sequence>
<dbReference type="Gene3D" id="1.10.10.10">
    <property type="entry name" value="Winged helix-like DNA-binding domain superfamily/Winged helix DNA-binding domain"/>
    <property type="match status" value="1"/>
</dbReference>
<accession>F4PMR6</accession>
<feature type="domain" description="O-methyltransferase C-terminal" evidence="5">
    <location>
        <begin position="132"/>
        <end position="338"/>
    </location>
</feature>
<dbReference type="OrthoDB" id="16076at2759"/>
<dbReference type="RefSeq" id="XP_004361511.1">
    <property type="nucleotide sequence ID" value="XM_004361454.1"/>
</dbReference>
<dbReference type="KEGG" id="dfa:DFA_05794"/>
<dbReference type="OMA" id="ADFSLHM"/>
<proteinExistence type="predicted"/>
<organism evidence="7 8">
    <name type="scientific">Cavenderia fasciculata</name>
    <name type="common">Slime mold</name>
    <name type="synonym">Dictyostelium fasciculatum</name>
    <dbReference type="NCBI Taxonomy" id="261658"/>
    <lineage>
        <taxon>Eukaryota</taxon>
        <taxon>Amoebozoa</taxon>
        <taxon>Evosea</taxon>
        <taxon>Eumycetozoa</taxon>
        <taxon>Dictyostelia</taxon>
        <taxon>Acytosteliales</taxon>
        <taxon>Cavenderiaceae</taxon>
        <taxon>Cavenderia</taxon>
    </lineage>
</organism>
<evidence type="ECO:0000256" key="4">
    <source>
        <dbReference type="PIRSR" id="PIRSR005739-1"/>
    </source>
</evidence>
<evidence type="ECO:0000313" key="8">
    <source>
        <dbReference type="Proteomes" id="UP000007797"/>
    </source>
</evidence>
<dbReference type="EMBL" id="GL883008">
    <property type="protein sequence ID" value="EGG23660.1"/>
    <property type="molecule type" value="Genomic_DNA"/>
</dbReference>
<dbReference type="Gene3D" id="1.10.287.1350">
    <property type="match status" value="1"/>
</dbReference>
<name>F4PMR6_CACFS</name>
<dbReference type="Gene3D" id="3.40.50.150">
    <property type="entry name" value="Vaccinia Virus protein VP39"/>
    <property type="match status" value="1"/>
</dbReference>
<dbReference type="GeneID" id="14875853"/>
<dbReference type="PROSITE" id="PS51683">
    <property type="entry name" value="SAM_OMT_II"/>
    <property type="match status" value="1"/>
</dbReference>
<reference evidence="8" key="1">
    <citation type="journal article" date="2011" name="Genome Res.">
        <title>Phylogeny-wide analysis of social amoeba genomes highlights ancient origins for complex intercellular communication.</title>
        <authorList>
            <person name="Heidel A.J."/>
            <person name="Lawal H.M."/>
            <person name="Felder M."/>
            <person name="Schilde C."/>
            <person name="Helps N.R."/>
            <person name="Tunggal B."/>
            <person name="Rivero F."/>
            <person name="John U."/>
            <person name="Schleicher M."/>
            <person name="Eichinger L."/>
            <person name="Platzer M."/>
            <person name="Noegel A.A."/>
            <person name="Schaap P."/>
            <person name="Gloeckner G."/>
        </authorList>
    </citation>
    <scope>NUCLEOTIDE SEQUENCE [LARGE SCALE GENOMIC DNA]</scope>
    <source>
        <strain evidence="8">SH3</strain>
    </source>
</reference>
<evidence type="ECO:0008006" key="9">
    <source>
        <dbReference type="Google" id="ProtNLM"/>
    </source>
</evidence>